<evidence type="ECO:0000313" key="2">
    <source>
        <dbReference type="Proteomes" id="UP000515838"/>
    </source>
</evidence>
<dbReference type="SUPFAM" id="SSF52091">
    <property type="entry name" value="SpoIIaa-like"/>
    <property type="match status" value="1"/>
</dbReference>
<dbReference type="Gene3D" id="3.40.50.10600">
    <property type="entry name" value="SpoIIaa-like domains"/>
    <property type="match status" value="1"/>
</dbReference>
<dbReference type="AlphaFoldDB" id="A0A7G9THF9"/>
<gene>
    <name evidence="1" type="ORF">IAE60_09105</name>
</gene>
<dbReference type="Proteomes" id="UP000515838">
    <property type="component" value="Chromosome"/>
</dbReference>
<evidence type="ECO:0000313" key="1">
    <source>
        <dbReference type="EMBL" id="QNN79534.1"/>
    </source>
</evidence>
<dbReference type="EMBL" id="CP060731">
    <property type="protein sequence ID" value="QNN79534.1"/>
    <property type="molecule type" value="Genomic_DNA"/>
</dbReference>
<dbReference type="InterPro" id="IPR038396">
    <property type="entry name" value="SpoIIAA-like_sf"/>
</dbReference>
<dbReference type="InterPro" id="IPR021866">
    <property type="entry name" value="SpoIIAA-like"/>
</dbReference>
<proteinExistence type="predicted"/>
<organism evidence="1 2">
    <name type="scientific">Pseudoxanthomonas mexicana</name>
    <dbReference type="NCBI Taxonomy" id="128785"/>
    <lineage>
        <taxon>Bacteria</taxon>
        <taxon>Pseudomonadati</taxon>
        <taxon>Pseudomonadota</taxon>
        <taxon>Gammaproteobacteria</taxon>
        <taxon>Lysobacterales</taxon>
        <taxon>Lysobacteraceae</taxon>
        <taxon>Pseudoxanthomonas</taxon>
    </lineage>
</organism>
<accession>A0A7G9THF9</accession>
<reference evidence="1 2" key="1">
    <citation type="submission" date="2020-08" db="EMBL/GenBank/DDBJ databases">
        <title>Streptomycin Non-resistant strain, P. mexicana.</title>
        <authorList>
            <person name="Ganesh-Kumar S."/>
            <person name="Zhe T."/>
            <person name="Yu Z."/>
            <person name="Min Y."/>
        </authorList>
    </citation>
    <scope>NUCLEOTIDE SEQUENCE [LARGE SCALE GENOMIC DNA]</scope>
    <source>
        <strain evidence="1 2">GTZY2</strain>
    </source>
</reference>
<dbReference type="Pfam" id="PF11964">
    <property type="entry name" value="SpoIIAA-like"/>
    <property type="match status" value="1"/>
</dbReference>
<sequence length="137" mass="15148">MRECLHDRNPDQPAICGRVPVHRPAQRRGLRCLHRRPGSAAGAVSAHCRAERSQRHAGRVAGGDRAIGKDLRYAASKLGEFGRFARAAIVTDKRWLVTVTEFAAHLMLNTQVRTFAQDERVLALAWAAELDPHTPAP</sequence>
<name>A0A7G9THF9_PSEMX</name>
<dbReference type="InterPro" id="IPR036513">
    <property type="entry name" value="STAS_dom_sf"/>
</dbReference>
<protein>
    <submittedName>
        <fullName evidence="1">STAS/SEC14 domain-containing protein</fullName>
    </submittedName>
</protein>